<accession>A0A7S1K5C9</accession>
<dbReference type="EMBL" id="HBGB01029742">
    <property type="protein sequence ID" value="CAD9062347.1"/>
    <property type="molecule type" value="Transcribed_RNA"/>
</dbReference>
<evidence type="ECO:0000256" key="1">
    <source>
        <dbReference type="SAM" id="MobiDB-lite"/>
    </source>
</evidence>
<name>A0A7S1K5C9_9ALVE</name>
<sequence>MCVRTYAGVYDERNSSHAARQTEDRQTDICTGERDTLNERKGTKGETYTDIESDTAGNSLLHVMYEAPSVLPASQSGICRCVWVQYPHLTSYWVYELSKAYSTRTLPHATPGQKGSSRAPDT</sequence>
<gene>
    <name evidence="2" type="ORF">VBRA1451_LOCUS17417</name>
</gene>
<feature type="region of interest" description="Disordered" evidence="1">
    <location>
        <begin position="15"/>
        <end position="51"/>
    </location>
</feature>
<organism evidence="2">
    <name type="scientific">Vitrella brassicaformis</name>
    <dbReference type="NCBI Taxonomy" id="1169539"/>
    <lineage>
        <taxon>Eukaryota</taxon>
        <taxon>Sar</taxon>
        <taxon>Alveolata</taxon>
        <taxon>Colpodellida</taxon>
        <taxon>Vitrellaceae</taxon>
        <taxon>Vitrella</taxon>
    </lineage>
</organism>
<proteinExistence type="predicted"/>
<dbReference type="AlphaFoldDB" id="A0A7S1K5C9"/>
<protein>
    <submittedName>
        <fullName evidence="2">Uncharacterized protein</fullName>
    </submittedName>
</protein>
<feature type="compositionally biased region" description="Basic and acidic residues" evidence="1">
    <location>
        <begin position="15"/>
        <end position="44"/>
    </location>
</feature>
<reference evidence="2" key="1">
    <citation type="submission" date="2021-01" db="EMBL/GenBank/DDBJ databases">
        <authorList>
            <person name="Corre E."/>
            <person name="Pelletier E."/>
            <person name="Niang G."/>
            <person name="Scheremetjew M."/>
            <person name="Finn R."/>
            <person name="Kale V."/>
            <person name="Holt S."/>
            <person name="Cochrane G."/>
            <person name="Meng A."/>
            <person name="Brown T."/>
            <person name="Cohen L."/>
        </authorList>
    </citation>
    <scope>NUCLEOTIDE SEQUENCE</scope>
    <source>
        <strain evidence="2">CCMP3346</strain>
    </source>
</reference>
<evidence type="ECO:0000313" key="2">
    <source>
        <dbReference type="EMBL" id="CAD9062347.1"/>
    </source>
</evidence>